<dbReference type="STRING" id="61424.A0A2T9Z0Z7"/>
<dbReference type="GO" id="GO:0005789">
    <property type="term" value="C:endoplasmic reticulum membrane"/>
    <property type="evidence" value="ECO:0007669"/>
    <property type="project" value="UniProtKB-SubCell"/>
</dbReference>
<evidence type="ECO:0000256" key="2">
    <source>
        <dbReference type="ARBA" id="ARBA00022516"/>
    </source>
</evidence>
<dbReference type="InterPro" id="IPR007318">
    <property type="entry name" value="Phopholipid_MeTrfase"/>
</dbReference>
<keyword evidence="6 12" id="KW-0812">Transmembrane</keyword>
<organism evidence="14 15">
    <name type="scientific">Furculomyces boomerangus</name>
    <dbReference type="NCBI Taxonomy" id="61424"/>
    <lineage>
        <taxon>Eukaryota</taxon>
        <taxon>Fungi</taxon>
        <taxon>Fungi incertae sedis</taxon>
        <taxon>Zoopagomycota</taxon>
        <taxon>Kickxellomycotina</taxon>
        <taxon>Harpellomycetes</taxon>
        <taxon>Harpellales</taxon>
        <taxon>Harpellaceae</taxon>
        <taxon>Furculomyces</taxon>
    </lineage>
</organism>
<sequence>MLKQRKRSKRSSSQPSANKPLQQELETPNQEKNINSQSDDCIPNSEENILIGTTPDGKEFKVPKTTNMISSLFDLNFKKKTIFDYLTLTILAAHIMVYFYLSQKWSRIILCSMFAFWRIGYNLGLGVLLRWQSQRQGLVTIFKRYGLDKENNGGKFGQWIKYQLENKMGSDYNFDEVALEFNVWLIFRHLVDLILMCDFTSYFLFALSFSGSATNDVEWWQVILRQFGGWFLVLFNLWVKIDAHRVIKDYAWYWGDFFFKVEQWLIFDGVFEMAPHPMYSIGYAGYYGASLITGSYVVFFASLAAHILQFVFLSFVENPHIEKTYEKPPIVEEVIRINKEKQDLFEIPNKVNNTNTPSKTDNPTNPIIRAELVGLSNFTFFRPVDFLIMLLVIYGCASPILFECLLQDRDDIRQILMYFGVVNCVFWIIIRSIGLGYILYLQSRFQWWTKWFIKRGGSLDEAFQNWKAFYNTCIVMTYASFFLLAGLAYKWKGGTPLSLYFYNNEHLQHTLFRYSLGFMFIGLQVWCSKSIYSALGDFGWFYGDFFLPQSESTTRKLYYTVEAPFMKKLYGKQIRTDSGVTKSLKRAIEKNSLAKVLVIDIPKKLIPQEKNDSEIPKNKVFWVSKKRIDGETFPTKNINETSNLLQIDNVSENVSDTRKRSFSENFVPSELRKVENLDLYSFQLENQSSSGLCKDDRMVYLLGEPISVSWEAPVTHSREDWIGIYKVTSNILQHMSTVSSQGRFVYIHPDENLMSGYVKGDCVFSGSAIGTKRVKNEDSDDFSEVYYGNALFSGKALPWKEGTYEMRLHNAQSHAVIAISKPFEIQATLPNMESEGLTINSVSKTFLRILNQCLSVTITSKSEISEKEAGCSENIYKNNTAIKEIIGMSDDQIFEKEDSKMDDTVKDVNSFKDTIGNIPKDISSSGNEPKSLKSKESAELLTRTTNSIGCFDEGIGCLGHITLPGEWYTQVISPMKTMDDPIGISGSLSEPIAKRLADCITAYFKIDYSYEVLILAAKNNLTVRTVALHIYNGRCALDAFVRDRAESLVSPVTSPQL</sequence>
<keyword evidence="2 12" id="KW-0444">Lipid biosynthesis</keyword>
<keyword evidence="15" id="KW-1185">Reference proteome</keyword>
<dbReference type="InterPro" id="IPR016219">
    <property type="entry name" value="Phosphatid-EA_MeTrfase_fun"/>
</dbReference>
<feature type="compositionally biased region" description="Polar residues" evidence="13">
    <location>
        <begin position="15"/>
        <end position="39"/>
    </location>
</feature>
<dbReference type="PIRSF" id="PIRSF000383">
    <property type="entry name" value="PEAMT"/>
    <property type="match status" value="1"/>
</dbReference>
<feature type="transmembrane region" description="Helical" evidence="12">
    <location>
        <begin position="193"/>
        <end position="213"/>
    </location>
</feature>
<comment type="similarity">
    <text evidence="12">Belongs to the class VI-like SAM-binding methyltransferase superfamily. CHO2 family.</text>
</comment>
<protein>
    <recommendedName>
        <fullName evidence="12">Phosphatidylethanolamine N-methyltransferase</fullName>
        <shortName evidence="12">PEAMT</shortName>
        <ecNumber evidence="12">2.1.1.17</ecNumber>
    </recommendedName>
</protein>
<keyword evidence="9 12" id="KW-0472">Membrane</keyword>
<feature type="transmembrane region" description="Helical" evidence="12">
    <location>
        <begin position="82"/>
        <end position="101"/>
    </location>
</feature>
<dbReference type="PROSITE" id="PS51598">
    <property type="entry name" value="SAM_CHO2"/>
    <property type="match status" value="1"/>
</dbReference>
<gene>
    <name evidence="14" type="ORF">BB559_001726</name>
</gene>
<proteinExistence type="inferred from homology"/>
<dbReference type="EC" id="2.1.1.17" evidence="12"/>
<comment type="caution">
    <text evidence="14">The sequence shown here is derived from an EMBL/GenBank/DDBJ whole genome shotgun (WGS) entry which is preliminary data.</text>
</comment>
<evidence type="ECO:0000256" key="4">
    <source>
        <dbReference type="ARBA" id="ARBA00022679"/>
    </source>
</evidence>
<keyword evidence="12" id="KW-0256">Endoplasmic reticulum</keyword>
<dbReference type="GO" id="GO:0032259">
    <property type="term" value="P:methylation"/>
    <property type="evidence" value="ECO:0007669"/>
    <property type="project" value="UniProtKB-KW"/>
</dbReference>
<dbReference type="EMBL" id="MBFT01000087">
    <property type="protein sequence ID" value="PVU98247.1"/>
    <property type="molecule type" value="Genomic_DNA"/>
</dbReference>
<evidence type="ECO:0000256" key="11">
    <source>
        <dbReference type="ARBA" id="ARBA00023264"/>
    </source>
</evidence>
<keyword evidence="4 12" id="KW-0808">Transferase</keyword>
<dbReference type="Gene3D" id="2.60.40.2840">
    <property type="match status" value="1"/>
</dbReference>
<feature type="transmembrane region" description="Helical" evidence="12">
    <location>
        <begin position="107"/>
        <end position="129"/>
    </location>
</feature>
<evidence type="ECO:0000256" key="13">
    <source>
        <dbReference type="SAM" id="MobiDB-lite"/>
    </source>
</evidence>
<keyword evidence="7 12" id="KW-1133">Transmembrane helix</keyword>
<keyword evidence="10 12" id="KW-0594">Phospholipid biosynthesis</keyword>
<keyword evidence="3 12" id="KW-0489">Methyltransferase</keyword>
<dbReference type="GO" id="GO:0004608">
    <property type="term" value="F:phosphatidylethanolamine N-methyltransferase activity"/>
    <property type="evidence" value="ECO:0007669"/>
    <property type="project" value="UniProtKB-UniRule"/>
</dbReference>
<dbReference type="UniPathway" id="UPA00753"/>
<feature type="transmembrane region" description="Helical" evidence="12">
    <location>
        <begin position="510"/>
        <end position="526"/>
    </location>
</feature>
<accession>A0A2T9Z0Z7</accession>
<feature type="transmembrane region" description="Helical" evidence="12">
    <location>
        <begin position="418"/>
        <end position="440"/>
    </location>
</feature>
<feature type="transmembrane region" description="Helical" evidence="12">
    <location>
        <begin position="219"/>
        <end position="239"/>
    </location>
</feature>
<evidence type="ECO:0000256" key="1">
    <source>
        <dbReference type="ARBA" id="ARBA00004127"/>
    </source>
</evidence>
<keyword evidence="5 12" id="KW-0949">S-adenosyl-L-methionine</keyword>
<evidence type="ECO:0000256" key="6">
    <source>
        <dbReference type="ARBA" id="ARBA00022692"/>
    </source>
</evidence>
<evidence type="ECO:0000256" key="9">
    <source>
        <dbReference type="ARBA" id="ARBA00023136"/>
    </source>
</evidence>
<feature type="transmembrane region" description="Helical" evidence="12">
    <location>
        <begin position="468"/>
        <end position="489"/>
    </location>
</feature>
<reference evidence="14 15" key="1">
    <citation type="journal article" date="2018" name="MBio">
        <title>Comparative Genomics Reveals the Core Gene Toolbox for the Fungus-Insect Symbiosis.</title>
        <authorList>
            <person name="Wang Y."/>
            <person name="Stata M."/>
            <person name="Wang W."/>
            <person name="Stajich J.E."/>
            <person name="White M.M."/>
            <person name="Moncalvo J.M."/>
        </authorList>
    </citation>
    <scope>NUCLEOTIDE SEQUENCE [LARGE SCALE GENOMIC DNA]</scope>
    <source>
        <strain evidence="14 15">AUS-77-4</strain>
    </source>
</reference>
<comment type="caution">
    <text evidence="12">Lacks conserved residue(s) required for the propagation of feature annotation.</text>
</comment>
<evidence type="ECO:0000313" key="15">
    <source>
        <dbReference type="Proteomes" id="UP000245699"/>
    </source>
</evidence>
<evidence type="ECO:0000256" key="12">
    <source>
        <dbReference type="RuleBase" id="RU361122"/>
    </source>
</evidence>
<dbReference type="PANTHER" id="PTHR32138">
    <property type="entry name" value="PHOSPHATIDYLETHANOLAMINE N-METHYLTRANSFERASE"/>
    <property type="match status" value="1"/>
</dbReference>
<dbReference type="Proteomes" id="UP000245699">
    <property type="component" value="Unassembled WGS sequence"/>
</dbReference>
<dbReference type="OrthoDB" id="4583at2759"/>
<evidence type="ECO:0000313" key="14">
    <source>
        <dbReference type="EMBL" id="PVU98247.1"/>
    </source>
</evidence>
<dbReference type="GO" id="GO:0006656">
    <property type="term" value="P:phosphatidylcholine biosynthetic process"/>
    <property type="evidence" value="ECO:0007669"/>
    <property type="project" value="UniProtKB-UniRule"/>
</dbReference>
<comment type="function">
    <text evidence="12">Catalyzes the first step of the methylation pathway of phosphatidylcholine biosynthesis, the SAM-dependent methylation of phosphatidylethanolamine (PE) to phosphatidylmonomethylethanolamine (PMME).</text>
</comment>
<feature type="transmembrane region" description="Helical" evidence="12">
    <location>
        <begin position="386"/>
        <end position="406"/>
    </location>
</feature>
<dbReference type="PANTHER" id="PTHR32138:SF0">
    <property type="entry name" value="PHOSPHATIDYLETHANOLAMINE N-METHYLTRANSFERASE"/>
    <property type="match status" value="1"/>
</dbReference>
<comment type="pathway">
    <text evidence="12">Phospholipid metabolism; phosphatidylcholine biosynthesis.</text>
</comment>
<evidence type="ECO:0000256" key="8">
    <source>
        <dbReference type="ARBA" id="ARBA00023098"/>
    </source>
</evidence>
<evidence type="ECO:0000256" key="7">
    <source>
        <dbReference type="ARBA" id="ARBA00022989"/>
    </source>
</evidence>
<dbReference type="Pfam" id="PF04191">
    <property type="entry name" value="PEMT"/>
    <property type="match status" value="2"/>
</dbReference>
<comment type="subcellular location">
    <subcellularLocation>
        <location evidence="1">Endomembrane system</location>
        <topology evidence="1">Multi-pass membrane protein</topology>
    </subcellularLocation>
    <subcellularLocation>
        <location evidence="12">Endoplasmic reticulum membrane</location>
        <topology evidence="12">Multi-pass membrane protein</topology>
    </subcellularLocation>
</comment>
<comment type="catalytic activity">
    <reaction evidence="12">
        <text>a 1,2-diacyl-sn-glycero-3-phosphoethanolamine + S-adenosyl-L-methionine = a 1,2-diacyl-sn-glycero-3-phospho-N-methylethanolamine + S-adenosyl-L-homocysteine + H(+)</text>
        <dbReference type="Rhea" id="RHEA:11164"/>
        <dbReference type="ChEBI" id="CHEBI:15378"/>
        <dbReference type="ChEBI" id="CHEBI:57856"/>
        <dbReference type="ChEBI" id="CHEBI:59789"/>
        <dbReference type="ChEBI" id="CHEBI:64573"/>
        <dbReference type="ChEBI" id="CHEBI:64612"/>
        <dbReference type="EC" id="2.1.1.17"/>
    </reaction>
</comment>
<keyword evidence="8 12" id="KW-0443">Lipid metabolism</keyword>
<name>A0A2T9Z0Z7_9FUNG</name>
<evidence type="ECO:0000256" key="10">
    <source>
        <dbReference type="ARBA" id="ARBA00023209"/>
    </source>
</evidence>
<keyword evidence="11 12" id="KW-1208">Phospholipid metabolism</keyword>
<dbReference type="AlphaFoldDB" id="A0A2T9Z0Z7"/>
<evidence type="ECO:0000256" key="3">
    <source>
        <dbReference type="ARBA" id="ARBA00022603"/>
    </source>
</evidence>
<evidence type="ECO:0000256" key="5">
    <source>
        <dbReference type="ARBA" id="ARBA00022691"/>
    </source>
</evidence>
<feature type="compositionally biased region" description="Basic residues" evidence="13">
    <location>
        <begin position="1"/>
        <end position="10"/>
    </location>
</feature>
<feature type="region of interest" description="Disordered" evidence="13">
    <location>
        <begin position="1"/>
        <end position="44"/>
    </location>
</feature>